<gene>
    <name evidence="1" type="ORF">G2W53_029465</name>
</gene>
<keyword evidence="1" id="KW-0808">Transferase</keyword>
<dbReference type="AlphaFoldDB" id="A0A834WDR1"/>
<keyword evidence="1" id="KW-0418">Kinase</keyword>
<dbReference type="OrthoDB" id="4062651at2759"/>
<keyword evidence="2" id="KW-1185">Reference proteome</keyword>
<accession>A0A834WDR1</accession>
<proteinExistence type="predicted"/>
<organism evidence="1 2">
    <name type="scientific">Senna tora</name>
    <dbReference type="NCBI Taxonomy" id="362788"/>
    <lineage>
        <taxon>Eukaryota</taxon>
        <taxon>Viridiplantae</taxon>
        <taxon>Streptophyta</taxon>
        <taxon>Embryophyta</taxon>
        <taxon>Tracheophyta</taxon>
        <taxon>Spermatophyta</taxon>
        <taxon>Magnoliopsida</taxon>
        <taxon>eudicotyledons</taxon>
        <taxon>Gunneridae</taxon>
        <taxon>Pentapetalae</taxon>
        <taxon>rosids</taxon>
        <taxon>fabids</taxon>
        <taxon>Fabales</taxon>
        <taxon>Fabaceae</taxon>
        <taxon>Caesalpinioideae</taxon>
        <taxon>Cassia clade</taxon>
        <taxon>Senna</taxon>
    </lineage>
</organism>
<keyword evidence="1" id="KW-0675">Receptor</keyword>
<protein>
    <submittedName>
        <fullName evidence="1">LysM domain receptor-like kinase 3</fullName>
    </submittedName>
</protein>
<dbReference type="PANTHER" id="PTHR46863:SF1">
    <property type="entry name" value="PROTEIN KINASE SUPERFAMILY PROTEIN"/>
    <property type="match status" value="1"/>
</dbReference>
<evidence type="ECO:0000313" key="1">
    <source>
        <dbReference type="EMBL" id="KAF7815496.1"/>
    </source>
</evidence>
<evidence type="ECO:0000313" key="2">
    <source>
        <dbReference type="Proteomes" id="UP000634136"/>
    </source>
</evidence>
<dbReference type="PANTHER" id="PTHR46863">
    <property type="entry name" value="OS09G0572100 PROTEIN"/>
    <property type="match status" value="1"/>
</dbReference>
<dbReference type="Proteomes" id="UP000634136">
    <property type="component" value="Unassembled WGS sequence"/>
</dbReference>
<comment type="caution">
    <text evidence="1">The sequence shown here is derived from an EMBL/GenBank/DDBJ whole genome shotgun (WGS) entry which is preliminary data.</text>
</comment>
<sequence>MSPEFQSTGVAMQKSDVYTFGEEPLNEGHRGWHNGLRRWLDRRLKDSFPIEVAEKAMEEIGKGKRRK</sequence>
<dbReference type="GO" id="GO:0016301">
    <property type="term" value="F:kinase activity"/>
    <property type="evidence" value="ECO:0007669"/>
    <property type="project" value="UniProtKB-KW"/>
</dbReference>
<dbReference type="EMBL" id="JAAIUW010000009">
    <property type="protein sequence ID" value="KAF7815496.1"/>
    <property type="molecule type" value="Genomic_DNA"/>
</dbReference>
<name>A0A834WDR1_9FABA</name>
<reference evidence="1" key="1">
    <citation type="submission" date="2020-09" db="EMBL/GenBank/DDBJ databases">
        <title>Genome-Enabled Discovery of Anthraquinone Biosynthesis in Senna tora.</title>
        <authorList>
            <person name="Kang S.-H."/>
            <person name="Pandey R.P."/>
            <person name="Lee C.-M."/>
            <person name="Sim J.-S."/>
            <person name="Jeong J.-T."/>
            <person name="Choi B.-S."/>
            <person name="Jung M."/>
            <person name="Ginzburg D."/>
            <person name="Zhao K."/>
            <person name="Won S.Y."/>
            <person name="Oh T.-J."/>
            <person name="Yu Y."/>
            <person name="Kim N.-H."/>
            <person name="Lee O.R."/>
            <person name="Lee T.-H."/>
            <person name="Bashyal P."/>
            <person name="Kim T.-S."/>
            <person name="Lee W.-H."/>
            <person name="Kawkins C."/>
            <person name="Kim C.-K."/>
            <person name="Kim J.S."/>
            <person name="Ahn B.O."/>
            <person name="Rhee S.Y."/>
            <person name="Sohng J.K."/>
        </authorList>
    </citation>
    <scope>NUCLEOTIDE SEQUENCE</scope>
    <source>
        <tissue evidence="1">Leaf</tissue>
    </source>
</reference>